<accession>A0A382IIQ6</accession>
<proteinExistence type="predicted"/>
<dbReference type="EMBL" id="UINC01067707">
    <property type="protein sequence ID" value="SVB99634.1"/>
    <property type="molecule type" value="Genomic_DNA"/>
</dbReference>
<sequence length="26" mass="2708">MISAGQSIGTSFQSSLLNATLAKLRI</sequence>
<name>A0A382IIQ6_9ZZZZ</name>
<dbReference type="AlphaFoldDB" id="A0A382IIQ6"/>
<reference evidence="1" key="1">
    <citation type="submission" date="2018-05" db="EMBL/GenBank/DDBJ databases">
        <authorList>
            <person name="Lanie J.A."/>
            <person name="Ng W.-L."/>
            <person name="Kazmierczak K.M."/>
            <person name="Andrzejewski T.M."/>
            <person name="Davidsen T.M."/>
            <person name="Wayne K.J."/>
            <person name="Tettelin H."/>
            <person name="Glass J.I."/>
            <person name="Rusch D."/>
            <person name="Podicherti R."/>
            <person name="Tsui H.-C.T."/>
            <person name="Winkler M.E."/>
        </authorList>
    </citation>
    <scope>NUCLEOTIDE SEQUENCE</scope>
</reference>
<protein>
    <submittedName>
        <fullName evidence="1">Uncharacterized protein</fullName>
    </submittedName>
</protein>
<gene>
    <name evidence="1" type="ORF">METZ01_LOCUS252488</name>
</gene>
<organism evidence="1">
    <name type="scientific">marine metagenome</name>
    <dbReference type="NCBI Taxonomy" id="408172"/>
    <lineage>
        <taxon>unclassified sequences</taxon>
        <taxon>metagenomes</taxon>
        <taxon>ecological metagenomes</taxon>
    </lineage>
</organism>
<evidence type="ECO:0000313" key="1">
    <source>
        <dbReference type="EMBL" id="SVB99634.1"/>
    </source>
</evidence>